<dbReference type="GO" id="GO:0042274">
    <property type="term" value="P:ribosomal small subunit biogenesis"/>
    <property type="evidence" value="ECO:0007669"/>
    <property type="project" value="TreeGrafter"/>
</dbReference>
<reference evidence="14" key="2">
    <citation type="journal article" date="2021" name="PeerJ">
        <title>Extensive microbial diversity within the chicken gut microbiome revealed by metagenomics and culture.</title>
        <authorList>
            <person name="Gilroy R."/>
            <person name="Ravi A."/>
            <person name="Getino M."/>
            <person name="Pursley I."/>
            <person name="Horton D.L."/>
            <person name="Alikhan N.F."/>
            <person name="Baker D."/>
            <person name="Gharbi K."/>
            <person name="Hall N."/>
            <person name="Watson M."/>
            <person name="Adriaenssens E.M."/>
            <person name="Foster-Nyarko E."/>
            <person name="Jarju S."/>
            <person name="Secka A."/>
            <person name="Antonio M."/>
            <person name="Oren A."/>
            <person name="Chaudhuri R.R."/>
            <person name="La Ragione R."/>
            <person name="Hildebrand F."/>
            <person name="Pallen M.J."/>
        </authorList>
    </citation>
    <scope>NUCLEOTIDE SEQUENCE</scope>
    <source>
        <strain evidence="14">517</strain>
    </source>
</reference>
<evidence type="ECO:0000256" key="7">
    <source>
        <dbReference type="ARBA" id="ARBA00023274"/>
    </source>
</evidence>
<dbReference type="NCBIfam" id="NF003717">
    <property type="entry name" value="PRK05327.1"/>
    <property type="match status" value="1"/>
</dbReference>
<keyword evidence="7 10" id="KW-0687">Ribonucleoprotein</keyword>
<name>A0A940ICZ2_9FIRM</name>
<comment type="function">
    <text evidence="2 10">One of the primary rRNA binding proteins, it binds directly to 16S rRNA where it nucleates assembly of the body of the 30S subunit.</text>
</comment>
<dbReference type="InterPro" id="IPR018079">
    <property type="entry name" value="Ribosomal_uS4_CS"/>
</dbReference>
<reference evidence="14" key="1">
    <citation type="submission" date="2020-10" db="EMBL/GenBank/DDBJ databases">
        <authorList>
            <person name="Gilroy R."/>
        </authorList>
    </citation>
    <scope>NUCLEOTIDE SEQUENCE</scope>
    <source>
        <strain evidence="14">517</strain>
    </source>
</reference>
<evidence type="ECO:0000256" key="11">
    <source>
        <dbReference type="RuleBase" id="RU003699"/>
    </source>
</evidence>
<keyword evidence="5 10" id="KW-0694">RNA-binding</keyword>
<evidence type="ECO:0000256" key="3">
    <source>
        <dbReference type="ARBA" id="ARBA00007465"/>
    </source>
</evidence>
<dbReference type="EMBL" id="JADINF010000064">
    <property type="protein sequence ID" value="MBO8423910.1"/>
    <property type="molecule type" value="Genomic_DNA"/>
</dbReference>
<comment type="function">
    <text evidence="1 10">With S5 and S12 plays an important role in translational accuracy.</text>
</comment>
<dbReference type="Pfam" id="PF00163">
    <property type="entry name" value="Ribosomal_S4"/>
    <property type="match status" value="1"/>
</dbReference>
<dbReference type="GO" id="GO:0019843">
    <property type="term" value="F:rRNA binding"/>
    <property type="evidence" value="ECO:0007669"/>
    <property type="project" value="UniProtKB-UniRule"/>
</dbReference>
<dbReference type="InterPro" id="IPR005709">
    <property type="entry name" value="Ribosomal_uS4_bac-type"/>
</dbReference>
<sequence>MARYTGPVCKLCRREGCKLFLKGDRCLSAACALDKRLTPPGQHGAGRKKATAYSVQLREKQKAKRAYGLMEKQFHMYYEMAEKMRGVTGENMLILIERRLDNVVYRMCIGSSRAQSRQLVNHGHITVNGKTVNIPSYLVSEGDVIAVKDTKKEKAFFVELKGAKIANLPKWLSFDTETLTGKVEAMPTREDVDLSIAEHMIVELYSK</sequence>
<proteinExistence type="inferred from homology"/>
<dbReference type="InterPro" id="IPR022801">
    <property type="entry name" value="Ribosomal_uS4"/>
</dbReference>
<dbReference type="FunFam" id="3.10.290.10:FF:000001">
    <property type="entry name" value="30S ribosomal protein S4"/>
    <property type="match status" value="1"/>
</dbReference>
<comment type="caution">
    <text evidence="14">The sequence shown here is derived from an EMBL/GenBank/DDBJ whole genome shotgun (WGS) entry which is preliminary data.</text>
</comment>
<comment type="similarity">
    <text evidence="3 10 11">Belongs to the universal ribosomal protein uS4 family.</text>
</comment>
<evidence type="ECO:0000256" key="8">
    <source>
        <dbReference type="ARBA" id="ARBA00025813"/>
    </source>
</evidence>
<dbReference type="SMART" id="SM01390">
    <property type="entry name" value="Ribosomal_S4"/>
    <property type="match status" value="1"/>
</dbReference>
<dbReference type="PROSITE" id="PS50889">
    <property type="entry name" value="S4"/>
    <property type="match status" value="1"/>
</dbReference>
<dbReference type="Gene3D" id="3.10.290.10">
    <property type="entry name" value="RNA-binding S4 domain"/>
    <property type="match status" value="1"/>
</dbReference>
<dbReference type="GO" id="GO:0006412">
    <property type="term" value="P:translation"/>
    <property type="evidence" value="ECO:0007669"/>
    <property type="project" value="UniProtKB-UniRule"/>
</dbReference>
<evidence type="ECO:0000256" key="10">
    <source>
        <dbReference type="HAMAP-Rule" id="MF_01306"/>
    </source>
</evidence>
<dbReference type="PANTHER" id="PTHR11831">
    <property type="entry name" value="30S 40S RIBOSOMAL PROTEIN"/>
    <property type="match status" value="1"/>
</dbReference>
<dbReference type="SMART" id="SM00363">
    <property type="entry name" value="S4"/>
    <property type="match status" value="1"/>
</dbReference>
<dbReference type="PANTHER" id="PTHR11831:SF4">
    <property type="entry name" value="SMALL RIBOSOMAL SUBUNIT PROTEIN US4M"/>
    <property type="match status" value="1"/>
</dbReference>
<evidence type="ECO:0000256" key="9">
    <source>
        <dbReference type="ARBA" id="ARBA00035254"/>
    </source>
</evidence>
<feature type="domain" description="RNA-binding S4" evidence="12">
    <location>
        <begin position="98"/>
        <end position="163"/>
    </location>
</feature>
<evidence type="ECO:0000259" key="12">
    <source>
        <dbReference type="SMART" id="SM00363"/>
    </source>
</evidence>
<protein>
    <recommendedName>
        <fullName evidence="9 10">Small ribosomal subunit protein uS4</fullName>
    </recommendedName>
</protein>
<feature type="domain" description="Small ribosomal subunit protein uS4 N-terminal" evidence="13">
    <location>
        <begin position="3"/>
        <end position="97"/>
    </location>
</feature>
<evidence type="ECO:0000256" key="1">
    <source>
        <dbReference type="ARBA" id="ARBA00003004"/>
    </source>
</evidence>
<evidence type="ECO:0000259" key="13">
    <source>
        <dbReference type="SMART" id="SM01390"/>
    </source>
</evidence>
<dbReference type="HAMAP" id="MF_01306_B">
    <property type="entry name" value="Ribosomal_uS4_B"/>
    <property type="match status" value="1"/>
</dbReference>
<dbReference type="SUPFAM" id="SSF55174">
    <property type="entry name" value="Alpha-L RNA-binding motif"/>
    <property type="match status" value="1"/>
</dbReference>
<dbReference type="Proteomes" id="UP000727857">
    <property type="component" value="Unassembled WGS sequence"/>
</dbReference>
<keyword evidence="6 10" id="KW-0689">Ribosomal protein</keyword>
<dbReference type="InterPro" id="IPR001912">
    <property type="entry name" value="Ribosomal_uS4_N"/>
</dbReference>
<comment type="subunit">
    <text evidence="8 10">Part of the 30S ribosomal subunit. Contacts protein S5. The interaction surface between S4 and S5 is involved in control of translational fidelity.</text>
</comment>
<dbReference type="InterPro" id="IPR036986">
    <property type="entry name" value="S4_RNA-bd_sf"/>
</dbReference>
<evidence type="ECO:0000256" key="6">
    <source>
        <dbReference type="ARBA" id="ARBA00022980"/>
    </source>
</evidence>
<evidence type="ECO:0000313" key="14">
    <source>
        <dbReference type="EMBL" id="MBO8423910.1"/>
    </source>
</evidence>
<organism evidence="14 15">
    <name type="scientific">Candidatus Stercoripulliclostridium pullicola</name>
    <dbReference type="NCBI Taxonomy" id="2840953"/>
    <lineage>
        <taxon>Bacteria</taxon>
        <taxon>Bacillati</taxon>
        <taxon>Bacillota</taxon>
        <taxon>Clostridia</taxon>
        <taxon>Eubacteriales</taxon>
        <taxon>Candidatus Stercoripulliclostridium</taxon>
    </lineage>
</organism>
<evidence type="ECO:0000313" key="15">
    <source>
        <dbReference type="Proteomes" id="UP000727857"/>
    </source>
</evidence>
<dbReference type="GO" id="GO:0003735">
    <property type="term" value="F:structural constituent of ribosome"/>
    <property type="evidence" value="ECO:0007669"/>
    <property type="project" value="InterPro"/>
</dbReference>
<dbReference type="Gene3D" id="1.10.1050.10">
    <property type="entry name" value="Ribosomal Protein S4 Delta 41, Chain A, domain 1"/>
    <property type="match status" value="1"/>
</dbReference>
<dbReference type="NCBIfam" id="TIGR01017">
    <property type="entry name" value="rpsD_bact"/>
    <property type="match status" value="1"/>
</dbReference>
<dbReference type="FunFam" id="1.10.1050.10:FF:000001">
    <property type="entry name" value="30S ribosomal protein S4"/>
    <property type="match status" value="1"/>
</dbReference>
<dbReference type="CDD" id="cd00165">
    <property type="entry name" value="S4"/>
    <property type="match status" value="1"/>
</dbReference>
<gene>
    <name evidence="10 14" type="primary">rpsD</name>
    <name evidence="14" type="ORF">IAB16_02670</name>
</gene>
<dbReference type="GO" id="GO:0015935">
    <property type="term" value="C:small ribosomal subunit"/>
    <property type="evidence" value="ECO:0007669"/>
    <property type="project" value="InterPro"/>
</dbReference>
<dbReference type="AlphaFoldDB" id="A0A940ICZ2"/>
<evidence type="ECO:0000256" key="5">
    <source>
        <dbReference type="ARBA" id="ARBA00022884"/>
    </source>
</evidence>
<dbReference type="InterPro" id="IPR002942">
    <property type="entry name" value="S4_RNA-bd"/>
</dbReference>
<dbReference type="Pfam" id="PF01479">
    <property type="entry name" value="S4"/>
    <property type="match status" value="1"/>
</dbReference>
<keyword evidence="4 10" id="KW-0699">rRNA-binding</keyword>
<dbReference type="PROSITE" id="PS00632">
    <property type="entry name" value="RIBOSOMAL_S4"/>
    <property type="match status" value="1"/>
</dbReference>
<evidence type="ECO:0000256" key="2">
    <source>
        <dbReference type="ARBA" id="ARBA00003866"/>
    </source>
</evidence>
<evidence type="ECO:0000256" key="4">
    <source>
        <dbReference type="ARBA" id="ARBA00022730"/>
    </source>
</evidence>
<accession>A0A940ICZ2</accession>